<proteinExistence type="inferred from homology"/>
<dbReference type="GO" id="GO:1990904">
    <property type="term" value="C:ribonucleoprotein complex"/>
    <property type="evidence" value="ECO:0007669"/>
    <property type="project" value="UniProtKB-KW"/>
</dbReference>
<accession>A0A381ZM32</accession>
<organism evidence="5">
    <name type="scientific">marine metagenome</name>
    <dbReference type="NCBI Taxonomy" id="408172"/>
    <lineage>
        <taxon>unclassified sequences</taxon>
        <taxon>metagenomes</taxon>
        <taxon>ecological metagenomes</taxon>
    </lineage>
</organism>
<keyword evidence="3" id="KW-0687">Ribonucleoprotein</keyword>
<feature type="compositionally biased region" description="Basic and acidic residues" evidence="4">
    <location>
        <begin position="11"/>
        <end position="38"/>
    </location>
</feature>
<evidence type="ECO:0008006" key="6">
    <source>
        <dbReference type="Google" id="ProtNLM"/>
    </source>
</evidence>
<keyword evidence="2" id="KW-0689">Ribosomal protein</keyword>
<evidence type="ECO:0000256" key="2">
    <source>
        <dbReference type="ARBA" id="ARBA00022980"/>
    </source>
</evidence>
<dbReference type="GO" id="GO:0005840">
    <property type="term" value="C:ribosome"/>
    <property type="evidence" value="ECO:0007669"/>
    <property type="project" value="UniProtKB-KW"/>
</dbReference>
<name>A0A381ZM32_9ZZZZ</name>
<sequence length="104" mass="11418">MGGSKNISPAQKEKKQQRSSDAKKGKKDSKGDKNEKAEISVILNETDAEKIIKNAKIITLYDFARQTGVKISTANEFLQKSLKNGAIKKIGGFSGHHVYQPISE</sequence>
<evidence type="ECO:0000313" key="5">
    <source>
        <dbReference type="EMBL" id="SVA90346.1"/>
    </source>
</evidence>
<evidence type="ECO:0000256" key="1">
    <source>
        <dbReference type="ARBA" id="ARBA00009106"/>
    </source>
</evidence>
<evidence type="ECO:0000256" key="3">
    <source>
        <dbReference type="ARBA" id="ARBA00023274"/>
    </source>
</evidence>
<protein>
    <recommendedName>
        <fullName evidence="6">30S ribosomal protein S25e</fullName>
    </recommendedName>
</protein>
<reference evidence="5" key="1">
    <citation type="submission" date="2018-05" db="EMBL/GenBank/DDBJ databases">
        <authorList>
            <person name="Lanie J.A."/>
            <person name="Ng W.-L."/>
            <person name="Kazmierczak K.M."/>
            <person name="Andrzejewski T.M."/>
            <person name="Davidsen T.M."/>
            <person name="Wayne K.J."/>
            <person name="Tettelin H."/>
            <person name="Glass J.I."/>
            <person name="Rusch D."/>
            <person name="Podicherti R."/>
            <person name="Tsui H.-C.T."/>
            <person name="Winkler M.E."/>
        </authorList>
    </citation>
    <scope>NUCLEOTIDE SEQUENCE</scope>
</reference>
<dbReference type="EMBL" id="UINC01021871">
    <property type="protein sequence ID" value="SVA90346.1"/>
    <property type="molecule type" value="Genomic_DNA"/>
</dbReference>
<feature type="region of interest" description="Disordered" evidence="4">
    <location>
        <begin position="1"/>
        <end position="38"/>
    </location>
</feature>
<gene>
    <name evidence="5" type="ORF">METZ01_LOCUS143200</name>
</gene>
<dbReference type="Gene3D" id="3.30.63.20">
    <property type="match status" value="1"/>
</dbReference>
<comment type="similarity">
    <text evidence="1">Belongs to the eukaryotic ribosomal protein eS25 family.</text>
</comment>
<dbReference type="Pfam" id="PF03297">
    <property type="entry name" value="Ribosomal_S25"/>
    <property type="match status" value="1"/>
</dbReference>
<dbReference type="AlphaFoldDB" id="A0A381ZM32"/>
<evidence type="ECO:0000256" key="4">
    <source>
        <dbReference type="SAM" id="MobiDB-lite"/>
    </source>
</evidence>
<dbReference type="InterPro" id="IPR004977">
    <property type="entry name" value="Ribosomal_eS25"/>
</dbReference>